<feature type="region of interest" description="Disordered" evidence="1">
    <location>
        <begin position="132"/>
        <end position="164"/>
    </location>
</feature>
<evidence type="ECO:0000313" key="2">
    <source>
        <dbReference type="EMBL" id="KDR22517.1"/>
    </source>
</evidence>
<feature type="compositionally biased region" description="Basic and acidic residues" evidence="1">
    <location>
        <begin position="23"/>
        <end position="44"/>
    </location>
</feature>
<reference evidence="2 3" key="1">
    <citation type="journal article" date="2014" name="Nat. Commun.">
        <title>Molecular traces of alternative social organization in a termite genome.</title>
        <authorList>
            <person name="Terrapon N."/>
            <person name="Li C."/>
            <person name="Robertson H.M."/>
            <person name="Ji L."/>
            <person name="Meng X."/>
            <person name="Booth W."/>
            <person name="Chen Z."/>
            <person name="Childers C.P."/>
            <person name="Glastad K.M."/>
            <person name="Gokhale K."/>
            <person name="Gowin J."/>
            <person name="Gronenberg W."/>
            <person name="Hermansen R.A."/>
            <person name="Hu H."/>
            <person name="Hunt B.G."/>
            <person name="Huylmans A.K."/>
            <person name="Khalil S.M."/>
            <person name="Mitchell R.D."/>
            <person name="Munoz-Torres M.C."/>
            <person name="Mustard J.A."/>
            <person name="Pan H."/>
            <person name="Reese J.T."/>
            <person name="Scharf M.E."/>
            <person name="Sun F."/>
            <person name="Vogel H."/>
            <person name="Xiao J."/>
            <person name="Yang W."/>
            <person name="Yang Z."/>
            <person name="Yang Z."/>
            <person name="Zhou J."/>
            <person name="Zhu J."/>
            <person name="Brent C.S."/>
            <person name="Elsik C.G."/>
            <person name="Goodisman M.A."/>
            <person name="Liberles D.A."/>
            <person name="Roe R.M."/>
            <person name="Vargo E.L."/>
            <person name="Vilcinskas A."/>
            <person name="Wang J."/>
            <person name="Bornberg-Bauer E."/>
            <person name="Korb J."/>
            <person name="Zhang G."/>
            <person name="Liebig J."/>
        </authorList>
    </citation>
    <scope>NUCLEOTIDE SEQUENCE [LARGE SCALE GENOMIC DNA]</scope>
    <source>
        <tissue evidence="2">Whole organism</tissue>
    </source>
</reference>
<feature type="region of interest" description="Disordered" evidence="1">
    <location>
        <begin position="1"/>
        <end position="80"/>
    </location>
</feature>
<evidence type="ECO:0000313" key="3">
    <source>
        <dbReference type="Proteomes" id="UP000027135"/>
    </source>
</evidence>
<accession>A0A067RFI0</accession>
<protein>
    <submittedName>
        <fullName evidence="2">Uncharacterized protein</fullName>
    </submittedName>
</protein>
<name>A0A067RFI0_ZOONE</name>
<dbReference type="Proteomes" id="UP000027135">
    <property type="component" value="Unassembled WGS sequence"/>
</dbReference>
<organism evidence="2 3">
    <name type="scientific">Zootermopsis nevadensis</name>
    <name type="common">Dampwood termite</name>
    <dbReference type="NCBI Taxonomy" id="136037"/>
    <lineage>
        <taxon>Eukaryota</taxon>
        <taxon>Metazoa</taxon>
        <taxon>Ecdysozoa</taxon>
        <taxon>Arthropoda</taxon>
        <taxon>Hexapoda</taxon>
        <taxon>Insecta</taxon>
        <taxon>Pterygota</taxon>
        <taxon>Neoptera</taxon>
        <taxon>Polyneoptera</taxon>
        <taxon>Dictyoptera</taxon>
        <taxon>Blattodea</taxon>
        <taxon>Blattoidea</taxon>
        <taxon>Termitoidae</taxon>
        <taxon>Termopsidae</taxon>
        <taxon>Zootermopsis</taxon>
    </lineage>
</organism>
<dbReference type="OMA" id="AEMLHAN"/>
<keyword evidence="3" id="KW-1185">Reference proteome</keyword>
<sequence>MPDEDSEDTLSRLPVEDVGDPEVLARLKQQEREEREEIERELKAHAQSQSHHQPPSPRKSPREHGVTPSANPMVPPAFSLPLSFPFHHPTSAFMPPISSANSAPPPIVAATHTFPPPPAAAAAAVAALQNSINAGSPRSSESPSPSQQQQTWSFEEQFKQVRQG</sequence>
<feature type="compositionally biased region" description="Low complexity" evidence="1">
    <location>
        <begin position="136"/>
        <end position="150"/>
    </location>
</feature>
<dbReference type="InParanoid" id="A0A067RFI0"/>
<dbReference type="AlphaFoldDB" id="A0A067RFI0"/>
<dbReference type="STRING" id="136037.A0A067RFI0"/>
<evidence type="ECO:0000256" key="1">
    <source>
        <dbReference type="SAM" id="MobiDB-lite"/>
    </source>
</evidence>
<dbReference type="EMBL" id="KK852504">
    <property type="protein sequence ID" value="KDR22517.1"/>
    <property type="molecule type" value="Genomic_DNA"/>
</dbReference>
<gene>
    <name evidence="2" type="ORF">L798_02231</name>
</gene>
<proteinExistence type="predicted"/>